<keyword evidence="1" id="KW-1133">Transmembrane helix</keyword>
<organism evidence="2 3">
    <name type="scientific">Photobacterium leiognathi lrivu.4.1</name>
    <dbReference type="NCBI Taxonomy" id="1248232"/>
    <lineage>
        <taxon>Bacteria</taxon>
        <taxon>Pseudomonadati</taxon>
        <taxon>Pseudomonadota</taxon>
        <taxon>Gammaproteobacteria</taxon>
        <taxon>Vibrionales</taxon>
        <taxon>Vibrionaceae</taxon>
        <taxon>Photobacterium</taxon>
    </lineage>
</organism>
<reference evidence="3" key="1">
    <citation type="submission" date="2012-12" db="EMBL/GenBank/DDBJ databases">
        <title>Genome Sequence of Photobacterium leiognathi lrivu.4.1.</title>
        <authorList>
            <person name="Urbanczyk H."/>
            <person name="Ogura Y."/>
            <person name="Hayashi T."/>
            <person name="Dunlap P.V."/>
        </authorList>
    </citation>
    <scope>NUCLEOTIDE SEQUENCE [LARGE SCALE GENOMIC DNA]</scope>
    <source>
        <strain evidence="3">lrivu.4.1</strain>
    </source>
</reference>
<accession>V5EMS1</accession>
<feature type="transmembrane region" description="Helical" evidence="1">
    <location>
        <begin position="12"/>
        <end position="29"/>
    </location>
</feature>
<evidence type="ECO:0000256" key="1">
    <source>
        <dbReference type="SAM" id="Phobius"/>
    </source>
</evidence>
<dbReference type="Proteomes" id="UP000030675">
    <property type="component" value="Unassembled WGS sequence"/>
</dbReference>
<gene>
    <name evidence="2" type="ORF">PLEI_0282</name>
</gene>
<name>V5EMS1_PHOLE</name>
<dbReference type="HOGENOM" id="CLU_2937639_0_0_6"/>
<protein>
    <submittedName>
        <fullName evidence="2">Putative membrane protein</fullName>
    </submittedName>
</protein>
<sequence>MYNFLWQVRRFSGYVFFGVIIAFLFFLAVTNNGIGIAEIIFLLILVALFAYNFTFKNNGN</sequence>
<feature type="transmembrane region" description="Helical" evidence="1">
    <location>
        <begin position="35"/>
        <end position="55"/>
    </location>
</feature>
<dbReference type="AlphaFoldDB" id="V5EMS1"/>
<keyword evidence="1" id="KW-0472">Membrane</keyword>
<keyword evidence="1" id="KW-0812">Transmembrane</keyword>
<evidence type="ECO:0000313" key="3">
    <source>
        <dbReference type="Proteomes" id="UP000030675"/>
    </source>
</evidence>
<proteinExistence type="predicted"/>
<dbReference type="EMBL" id="DF196808">
    <property type="protein sequence ID" value="GAD28639.1"/>
    <property type="molecule type" value="Genomic_DNA"/>
</dbReference>
<evidence type="ECO:0000313" key="2">
    <source>
        <dbReference type="EMBL" id="GAD28639.1"/>
    </source>
</evidence>